<dbReference type="Gene3D" id="3.90.600.10">
    <property type="entry name" value="Phosphoribosylglycinamide synthetase, C-terminal domain"/>
    <property type="match status" value="1"/>
</dbReference>
<evidence type="ECO:0000313" key="1">
    <source>
        <dbReference type="EMBL" id="CAF5102135.1"/>
    </source>
</evidence>
<feature type="non-terminal residue" evidence="1">
    <location>
        <position position="1"/>
    </location>
</feature>
<reference evidence="1" key="1">
    <citation type="submission" date="2021-02" db="EMBL/GenBank/DDBJ databases">
        <authorList>
            <person name="Nowell W R."/>
        </authorList>
    </citation>
    <scope>NUCLEOTIDE SEQUENCE</scope>
</reference>
<name>A0A822EHR6_9BILA</name>
<dbReference type="InterPro" id="IPR037123">
    <property type="entry name" value="PRibGlycinamide_synth_C_sf"/>
</dbReference>
<dbReference type="EMBL" id="CAJOBR010071851">
    <property type="protein sequence ID" value="CAF5102135.1"/>
    <property type="molecule type" value="Genomic_DNA"/>
</dbReference>
<comment type="caution">
    <text evidence="1">The sequence shown here is derived from an EMBL/GenBank/DDBJ whole genome shotgun (WGS) entry which is preliminary data.</text>
</comment>
<dbReference type="Proteomes" id="UP000663848">
    <property type="component" value="Unassembled WGS sequence"/>
</dbReference>
<evidence type="ECO:0000313" key="2">
    <source>
        <dbReference type="Proteomes" id="UP000663848"/>
    </source>
</evidence>
<protein>
    <submittedName>
        <fullName evidence="1">Uncharacterized protein</fullName>
    </submittedName>
</protein>
<proteinExistence type="predicted"/>
<accession>A0A822EHR6</accession>
<gene>
    <name evidence="1" type="ORF">QYT958_LOCUS44903</name>
</gene>
<dbReference type="GO" id="GO:0009113">
    <property type="term" value="P:purine nucleobase biosynthetic process"/>
    <property type="evidence" value="ECO:0007669"/>
    <property type="project" value="InterPro"/>
</dbReference>
<dbReference type="AlphaFoldDB" id="A0A822EHR6"/>
<organism evidence="1 2">
    <name type="scientific">Rotaria socialis</name>
    <dbReference type="NCBI Taxonomy" id="392032"/>
    <lineage>
        <taxon>Eukaryota</taxon>
        <taxon>Metazoa</taxon>
        <taxon>Spiralia</taxon>
        <taxon>Gnathifera</taxon>
        <taxon>Rotifera</taxon>
        <taxon>Eurotatoria</taxon>
        <taxon>Bdelloidea</taxon>
        <taxon>Philodinida</taxon>
        <taxon>Philodinidae</taxon>
        <taxon>Rotaria</taxon>
    </lineage>
</organism>
<sequence>VLTTSGERIFNVLGYGSTLQEAQIQSVLASEYIKQHANIDKLLFKSDIGADAIEW</sequence>
<dbReference type="GO" id="GO:0004637">
    <property type="term" value="F:phosphoribosylamine-glycine ligase activity"/>
    <property type="evidence" value="ECO:0007669"/>
    <property type="project" value="InterPro"/>
</dbReference>